<dbReference type="STRING" id="910964.GEAM_0615"/>
<dbReference type="Proteomes" id="UP000028640">
    <property type="component" value="Unassembled WGS sequence"/>
</dbReference>
<dbReference type="Gene3D" id="3.40.50.2300">
    <property type="match status" value="1"/>
</dbReference>
<sequence length="131" mass="14854">MKKIVAIENVSHTLSKIYFIADVKKHQVITLNDFSEAITTLQKELPDILIINCDLYKGHLNDFIEQVRGQLPELYIIGCSWRMAKTGKGRTTPLALDAFIKMPMDVRKISLALEAIEYGYTLFPAEMLSHG</sequence>
<evidence type="ECO:0000313" key="2">
    <source>
        <dbReference type="Proteomes" id="UP000028640"/>
    </source>
</evidence>
<dbReference type="EMBL" id="JMPJ01000025">
    <property type="protein sequence ID" value="KFC84741.1"/>
    <property type="molecule type" value="Genomic_DNA"/>
</dbReference>
<comment type="caution">
    <text evidence="1">The sequence shown here is derived from an EMBL/GenBank/DDBJ whole genome shotgun (WGS) entry which is preliminary data.</text>
</comment>
<keyword evidence="2" id="KW-1185">Reference proteome</keyword>
<gene>
    <name evidence="1" type="ORF">GEAM_0615</name>
</gene>
<dbReference type="OrthoDB" id="6506970at2"/>
<dbReference type="RefSeq" id="WP_034788090.1">
    <property type="nucleotide sequence ID" value="NZ_JMPJ01000025.1"/>
</dbReference>
<proteinExistence type="predicted"/>
<dbReference type="InterPro" id="IPR011006">
    <property type="entry name" value="CheY-like_superfamily"/>
</dbReference>
<reference evidence="1 2" key="1">
    <citation type="submission" date="2014-05" db="EMBL/GenBank/DDBJ databases">
        <title>ATOL: Assembling a taxonomically balanced genome-scale reconstruction of the evolutionary history of the Enterobacteriaceae.</title>
        <authorList>
            <person name="Plunkett G.III."/>
            <person name="Neeno-Eckwall E.C."/>
            <person name="Glasner J.D."/>
            <person name="Perna N.T."/>
        </authorList>
    </citation>
    <scope>NUCLEOTIDE SEQUENCE [LARGE SCALE GENOMIC DNA]</scope>
    <source>
        <strain evidence="1 2">ATCC 33852</strain>
    </source>
</reference>
<evidence type="ECO:0000313" key="1">
    <source>
        <dbReference type="EMBL" id="KFC84741.1"/>
    </source>
</evidence>
<evidence type="ECO:0008006" key="3">
    <source>
        <dbReference type="Google" id="ProtNLM"/>
    </source>
</evidence>
<protein>
    <recommendedName>
        <fullName evidence="3">Response regulatory domain-containing protein</fullName>
    </recommendedName>
</protein>
<name>A0A085GLZ6_EWIA3</name>
<accession>A0A085GLZ6</accession>
<dbReference type="GeneID" id="78378960"/>
<organism evidence="1 2">
    <name type="scientific">Ewingella americana (strain ATCC 33852 / DSM 4580 / CCUG 14506 / JCM 5911 / LMG 7869 / NCTC 12157 / CDC 1468-78)</name>
    <dbReference type="NCBI Taxonomy" id="910964"/>
    <lineage>
        <taxon>Bacteria</taxon>
        <taxon>Pseudomonadati</taxon>
        <taxon>Pseudomonadota</taxon>
        <taxon>Gammaproteobacteria</taxon>
        <taxon>Enterobacterales</taxon>
        <taxon>Yersiniaceae</taxon>
        <taxon>Ewingella</taxon>
    </lineage>
</organism>
<dbReference type="SUPFAM" id="SSF52172">
    <property type="entry name" value="CheY-like"/>
    <property type="match status" value="1"/>
</dbReference>
<dbReference type="AlphaFoldDB" id="A0A085GLZ6"/>